<reference evidence="2 3" key="1">
    <citation type="submission" date="2018-06" db="EMBL/GenBank/DDBJ databases">
        <authorList>
            <consortium name="Pathogen Informatics"/>
            <person name="Doyle S."/>
        </authorList>
    </citation>
    <scope>NUCLEOTIDE SEQUENCE [LARGE SCALE GENOMIC DNA]</scope>
    <source>
        <strain evidence="2 3">NCTC10005</strain>
    </source>
</reference>
<proteinExistence type="predicted"/>
<evidence type="ECO:0000313" key="2">
    <source>
        <dbReference type="EMBL" id="STQ10730.1"/>
    </source>
</evidence>
<dbReference type="InterPro" id="IPR006311">
    <property type="entry name" value="TAT_signal"/>
</dbReference>
<dbReference type="InterPro" id="IPR012334">
    <property type="entry name" value="Pectin_lyas_fold"/>
</dbReference>
<dbReference type="Gene3D" id="2.160.20.10">
    <property type="entry name" value="Single-stranded right-handed beta-helix, Pectin lyase-like"/>
    <property type="match status" value="1"/>
</dbReference>
<dbReference type="AlphaFoldDB" id="A0A377LZK2"/>
<protein>
    <submittedName>
        <fullName evidence="2">Colanic acid biosynthesis protein</fullName>
    </submittedName>
</protein>
<dbReference type="EMBL" id="UGJB01000004">
    <property type="protein sequence ID" value="STQ10730.1"/>
    <property type="molecule type" value="Genomic_DNA"/>
</dbReference>
<keyword evidence="1" id="KW-0732">Signal</keyword>
<organism evidence="2 3">
    <name type="scientific">Enterobacter cloacae</name>
    <dbReference type="NCBI Taxonomy" id="550"/>
    <lineage>
        <taxon>Bacteria</taxon>
        <taxon>Pseudomonadati</taxon>
        <taxon>Pseudomonadota</taxon>
        <taxon>Gammaproteobacteria</taxon>
        <taxon>Enterobacterales</taxon>
        <taxon>Enterobacteriaceae</taxon>
        <taxon>Enterobacter</taxon>
        <taxon>Enterobacter cloacae complex</taxon>
    </lineage>
</organism>
<dbReference type="PROSITE" id="PS51318">
    <property type="entry name" value="TAT"/>
    <property type="match status" value="1"/>
</dbReference>
<dbReference type="SUPFAM" id="SSF51126">
    <property type="entry name" value="Pectin lyase-like"/>
    <property type="match status" value="1"/>
</dbReference>
<name>A0A377LZK2_ENTCL</name>
<sequence length="245" mass="26373">MLKKITRRSFVSSLSVLAAMPLLSPRVARAATGKTVSVNQYNNNDWIAAFKQAFNEGDTVVVPAGLTCKNINTGIFIPGGKTLLIRGALTGNGRGRFVLQEGSKVIGEGEGRTENITLDVRGSDCVIKGLAMSGFGPVTQIYIGGKKPSVMRNLVIDNIRVSQANYAILRQGFHNQVDGARITNSKFSHLQGDAIEWNVAINDRNILISDHVIDNINCTNGKINWGIGIGLAAVPTTTTTRKNRP</sequence>
<feature type="chain" id="PRO_5016573014" evidence="1">
    <location>
        <begin position="31"/>
        <end position="245"/>
    </location>
</feature>
<dbReference type="Proteomes" id="UP000255106">
    <property type="component" value="Unassembled WGS sequence"/>
</dbReference>
<gene>
    <name evidence="2" type="primary">wcaM_1</name>
    <name evidence="2" type="ORF">NCTC10005_03482</name>
</gene>
<dbReference type="InterPro" id="IPR011050">
    <property type="entry name" value="Pectin_lyase_fold/virulence"/>
</dbReference>
<evidence type="ECO:0000313" key="3">
    <source>
        <dbReference type="Proteomes" id="UP000255106"/>
    </source>
</evidence>
<evidence type="ECO:0000256" key="1">
    <source>
        <dbReference type="SAM" id="SignalP"/>
    </source>
</evidence>
<accession>A0A377LZK2</accession>
<feature type="signal peptide" evidence="1">
    <location>
        <begin position="1"/>
        <end position="30"/>
    </location>
</feature>